<evidence type="ECO:0000256" key="7">
    <source>
        <dbReference type="RuleBase" id="RU362042"/>
    </source>
</evidence>
<dbReference type="Pfam" id="PF10502">
    <property type="entry name" value="Peptidase_S26"/>
    <property type="match status" value="1"/>
</dbReference>
<dbReference type="RefSeq" id="WP_205256229.1">
    <property type="nucleotide sequence ID" value="NZ_BAAAPV010000003.1"/>
</dbReference>
<comment type="subcellular location">
    <subcellularLocation>
        <location evidence="2">Cell membrane</location>
        <topology evidence="2">Single-pass type II membrane protein</topology>
    </subcellularLocation>
    <subcellularLocation>
        <location evidence="7">Membrane</location>
        <topology evidence="7">Single-pass type II membrane protein</topology>
    </subcellularLocation>
</comment>
<evidence type="ECO:0000313" key="11">
    <source>
        <dbReference type="Proteomes" id="UP000663801"/>
    </source>
</evidence>
<comment type="similarity">
    <text evidence="3 7">Belongs to the peptidase S26 family.</text>
</comment>
<keyword evidence="5 7" id="KW-0378">Hydrolase</keyword>
<dbReference type="PANTHER" id="PTHR43390">
    <property type="entry name" value="SIGNAL PEPTIDASE I"/>
    <property type="match status" value="1"/>
</dbReference>
<sequence length="331" mass="35047">MSDDRSAAPGPVDPQEPDGDPTGSAPAAGSGGTARAPKKKRPFWIEFPILIVIAFVLTFLIQTFLVKVYYVPSGSMETTLHGAASGGDRILANKVVYDFRDPQPGDVAVFKGPENWVPEVRINSPSNWFSSLAASVGSVVGIAPPDEKDFVKRVIATGGQTVECCDATGNVMVDGRSLDEPYIYEPIPFVPGVQDCQSVPLSSRCFGPVTIPEGQIWMMGDHRSDSADSSYQCQGQPPGNGAQCQGPVPVDNVIGKAIFIVMPPSRWGTIGNPDIDPSAQALALSSGAGVSTAAAPALGLLGTMVLRGGVAMTPGRRRRRRTRRAERRTAR</sequence>
<feature type="transmembrane region" description="Helical" evidence="7">
    <location>
        <begin position="293"/>
        <end position="314"/>
    </location>
</feature>
<comment type="caution">
    <text evidence="10">The sequence shown here is derived from an EMBL/GenBank/DDBJ whole genome shotgun (WGS) entry which is preliminary data.</text>
</comment>
<dbReference type="InterPro" id="IPR000223">
    <property type="entry name" value="Pept_S26A_signal_pept_1"/>
</dbReference>
<evidence type="ECO:0000256" key="8">
    <source>
        <dbReference type="SAM" id="MobiDB-lite"/>
    </source>
</evidence>
<dbReference type="Gene3D" id="2.10.109.10">
    <property type="entry name" value="Umud Fragment, subunit A"/>
    <property type="match status" value="1"/>
</dbReference>
<feature type="compositionally biased region" description="Basic residues" evidence="8">
    <location>
        <begin position="315"/>
        <end position="331"/>
    </location>
</feature>
<evidence type="ECO:0000259" key="9">
    <source>
        <dbReference type="Pfam" id="PF10502"/>
    </source>
</evidence>
<dbReference type="Proteomes" id="UP000663801">
    <property type="component" value="Unassembled WGS sequence"/>
</dbReference>
<feature type="region of interest" description="Disordered" evidence="8">
    <location>
        <begin position="312"/>
        <end position="331"/>
    </location>
</feature>
<accession>A0A938YEE2</accession>
<comment type="caution">
    <text evidence="7">Lacks conserved residue(s) required for the propagation of feature annotation.</text>
</comment>
<feature type="compositionally biased region" description="Polar residues" evidence="8">
    <location>
        <begin position="227"/>
        <end position="237"/>
    </location>
</feature>
<feature type="region of interest" description="Disordered" evidence="8">
    <location>
        <begin position="1"/>
        <end position="37"/>
    </location>
</feature>
<dbReference type="AlphaFoldDB" id="A0A938YEE2"/>
<keyword evidence="7" id="KW-0645">Protease</keyword>
<reference evidence="10" key="1">
    <citation type="submission" date="2021-01" db="EMBL/GenBank/DDBJ databases">
        <title>KCTC 19127 draft genome.</title>
        <authorList>
            <person name="An D."/>
        </authorList>
    </citation>
    <scope>NUCLEOTIDE SEQUENCE</scope>
    <source>
        <strain evidence="10">KCTC 19127</strain>
    </source>
</reference>
<feature type="active site" evidence="6">
    <location>
        <position position="75"/>
    </location>
</feature>
<evidence type="ECO:0000256" key="1">
    <source>
        <dbReference type="ARBA" id="ARBA00000677"/>
    </source>
</evidence>
<keyword evidence="7" id="KW-0812">Transmembrane</keyword>
<gene>
    <name evidence="10" type="primary">lepB</name>
    <name evidence="10" type="ORF">JL107_06740</name>
</gene>
<dbReference type="PROSITE" id="PS00761">
    <property type="entry name" value="SPASE_I_3"/>
    <property type="match status" value="1"/>
</dbReference>
<evidence type="ECO:0000256" key="6">
    <source>
        <dbReference type="PIRSR" id="PIRSR600223-1"/>
    </source>
</evidence>
<organism evidence="10 11">
    <name type="scientific">Nakamurella flavida</name>
    <dbReference type="NCBI Taxonomy" id="363630"/>
    <lineage>
        <taxon>Bacteria</taxon>
        <taxon>Bacillati</taxon>
        <taxon>Actinomycetota</taxon>
        <taxon>Actinomycetes</taxon>
        <taxon>Nakamurellales</taxon>
        <taxon>Nakamurellaceae</taxon>
        <taxon>Nakamurella</taxon>
    </lineage>
</organism>
<keyword evidence="7" id="KW-0472">Membrane</keyword>
<dbReference type="PANTHER" id="PTHR43390:SF1">
    <property type="entry name" value="CHLOROPLAST PROCESSING PEPTIDASE"/>
    <property type="match status" value="1"/>
</dbReference>
<feature type="transmembrane region" description="Helical" evidence="7">
    <location>
        <begin position="47"/>
        <end position="70"/>
    </location>
</feature>
<proteinExistence type="inferred from homology"/>
<dbReference type="NCBIfam" id="TIGR02227">
    <property type="entry name" value="sigpep_I_bact"/>
    <property type="match status" value="1"/>
</dbReference>
<dbReference type="CDD" id="cd06530">
    <property type="entry name" value="S26_SPase_I"/>
    <property type="match status" value="1"/>
</dbReference>
<feature type="region of interest" description="Disordered" evidence="8">
    <location>
        <begin position="226"/>
        <end position="245"/>
    </location>
</feature>
<evidence type="ECO:0000256" key="2">
    <source>
        <dbReference type="ARBA" id="ARBA00004401"/>
    </source>
</evidence>
<dbReference type="GO" id="GO:0006465">
    <property type="term" value="P:signal peptide processing"/>
    <property type="evidence" value="ECO:0007669"/>
    <property type="project" value="InterPro"/>
</dbReference>
<evidence type="ECO:0000256" key="3">
    <source>
        <dbReference type="ARBA" id="ARBA00009370"/>
    </source>
</evidence>
<evidence type="ECO:0000313" key="10">
    <source>
        <dbReference type="EMBL" id="MBM9476136.1"/>
    </source>
</evidence>
<dbReference type="GO" id="GO:0009003">
    <property type="term" value="F:signal peptidase activity"/>
    <property type="evidence" value="ECO:0007669"/>
    <property type="project" value="UniProtKB-EC"/>
</dbReference>
<dbReference type="GO" id="GO:0005886">
    <property type="term" value="C:plasma membrane"/>
    <property type="evidence" value="ECO:0007669"/>
    <property type="project" value="UniProtKB-SubCell"/>
</dbReference>
<protein>
    <recommendedName>
        <fullName evidence="4 7">Signal peptidase I</fullName>
        <ecNumber evidence="4 7">3.4.21.89</ecNumber>
    </recommendedName>
</protein>
<feature type="domain" description="Peptidase S26" evidence="9">
    <location>
        <begin position="45"/>
        <end position="261"/>
    </location>
</feature>
<dbReference type="EC" id="3.4.21.89" evidence="4 7"/>
<dbReference type="GO" id="GO:0004252">
    <property type="term" value="F:serine-type endopeptidase activity"/>
    <property type="evidence" value="ECO:0007669"/>
    <property type="project" value="InterPro"/>
</dbReference>
<dbReference type="PRINTS" id="PR00727">
    <property type="entry name" value="LEADERPTASE"/>
</dbReference>
<dbReference type="EMBL" id="JAERWL010000006">
    <property type="protein sequence ID" value="MBM9476136.1"/>
    <property type="molecule type" value="Genomic_DNA"/>
</dbReference>
<keyword evidence="11" id="KW-1185">Reference proteome</keyword>
<keyword evidence="7" id="KW-1133">Transmembrane helix</keyword>
<dbReference type="InterPro" id="IPR019758">
    <property type="entry name" value="Pept_S26A_signal_pept_1_CS"/>
</dbReference>
<feature type="active site" evidence="6">
    <location>
        <position position="152"/>
    </location>
</feature>
<evidence type="ECO:0000256" key="5">
    <source>
        <dbReference type="ARBA" id="ARBA00022801"/>
    </source>
</evidence>
<dbReference type="InterPro" id="IPR036286">
    <property type="entry name" value="LexA/Signal_pep-like_sf"/>
</dbReference>
<dbReference type="InterPro" id="IPR019533">
    <property type="entry name" value="Peptidase_S26"/>
</dbReference>
<comment type="catalytic activity">
    <reaction evidence="1 7">
        <text>Cleavage of hydrophobic, N-terminal signal or leader sequences from secreted and periplasmic proteins.</text>
        <dbReference type="EC" id="3.4.21.89"/>
    </reaction>
</comment>
<dbReference type="SUPFAM" id="SSF51306">
    <property type="entry name" value="LexA/Signal peptidase"/>
    <property type="match status" value="1"/>
</dbReference>
<name>A0A938YEE2_9ACTN</name>
<evidence type="ECO:0000256" key="4">
    <source>
        <dbReference type="ARBA" id="ARBA00013208"/>
    </source>
</evidence>